<dbReference type="GO" id="GO:0003700">
    <property type="term" value="F:DNA-binding transcription factor activity"/>
    <property type="evidence" value="ECO:0007669"/>
    <property type="project" value="TreeGrafter"/>
</dbReference>
<evidence type="ECO:0000259" key="4">
    <source>
        <dbReference type="PROSITE" id="PS50977"/>
    </source>
</evidence>
<evidence type="ECO:0000256" key="2">
    <source>
        <dbReference type="PROSITE-ProRule" id="PRU00335"/>
    </source>
</evidence>
<dbReference type="AlphaFoldDB" id="A0A9X2YPZ6"/>
<evidence type="ECO:0000256" key="1">
    <source>
        <dbReference type="ARBA" id="ARBA00023125"/>
    </source>
</evidence>
<feature type="compositionally biased region" description="Basic residues" evidence="3">
    <location>
        <begin position="1"/>
        <end position="13"/>
    </location>
</feature>
<keyword evidence="1 2" id="KW-0238">DNA-binding</keyword>
<dbReference type="PANTHER" id="PTHR30055">
    <property type="entry name" value="HTH-TYPE TRANSCRIPTIONAL REGULATOR RUTR"/>
    <property type="match status" value="1"/>
</dbReference>
<dbReference type="InterPro" id="IPR001647">
    <property type="entry name" value="HTH_TetR"/>
</dbReference>
<dbReference type="SUPFAM" id="SSF46689">
    <property type="entry name" value="Homeodomain-like"/>
    <property type="match status" value="1"/>
</dbReference>
<sequence length="210" mass="23138">MATAVKTRRRSRAAHLGPERRRPQVLDAALAITFEEGVSEVTIGAVAQRLNVTRPVVYACFADRIQLISALLERETAVLRDALVEALHSARGDTPEAAFTTGFQSLLRVVQARPQSWRFVFFATPDPAVASRFARVRAQLGDATSAWLRPVLEKWWSMTDADTKLPVLVELLMSSSEAAVRSLLDDANPWSADDLGELYGRMMCHAFAAA</sequence>
<feature type="DNA-binding region" description="H-T-H motif" evidence="2">
    <location>
        <begin position="42"/>
        <end position="61"/>
    </location>
</feature>
<dbReference type="PANTHER" id="PTHR30055:SF226">
    <property type="entry name" value="HTH-TYPE TRANSCRIPTIONAL REGULATOR PKSA"/>
    <property type="match status" value="1"/>
</dbReference>
<dbReference type="RefSeq" id="WP_264013471.1">
    <property type="nucleotide sequence ID" value="NZ_JACKSJ010000119.1"/>
</dbReference>
<gene>
    <name evidence="5" type="ORF">H7I41_15305</name>
</gene>
<reference evidence="5" key="2">
    <citation type="journal article" date="2022" name="BMC Genomics">
        <title>Comparative genome analysis of mycobacteria focusing on tRNA and non-coding RNA.</title>
        <authorList>
            <person name="Behra P.R.K."/>
            <person name="Pettersson B.M.F."/>
            <person name="Ramesh M."/>
            <person name="Das S."/>
            <person name="Dasgupta S."/>
            <person name="Kirsebom L.A."/>
        </authorList>
    </citation>
    <scope>NUCLEOTIDE SEQUENCE</scope>
    <source>
        <strain evidence="5">DSM 44615</strain>
    </source>
</reference>
<dbReference type="EMBL" id="JACKSJ010000119">
    <property type="protein sequence ID" value="MCV7171281.1"/>
    <property type="molecule type" value="Genomic_DNA"/>
</dbReference>
<name>A0A9X2YPZ6_9MYCO</name>
<dbReference type="Proteomes" id="UP001140293">
    <property type="component" value="Unassembled WGS sequence"/>
</dbReference>
<evidence type="ECO:0000256" key="3">
    <source>
        <dbReference type="SAM" id="MobiDB-lite"/>
    </source>
</evidence>
<reference evidence="5" key="1">
    <citation type="submission" date="2020-07" db="EMBL/GenBank/DDBJ databases">
        <authorList>
            <person name="Pettersson B.M.F."/>
            <person name="Behra P.R.K."/>
            <person name="Ramesh M."/>
            <person name="Das S."/>
            <person name="Dasgupta S."/>
            <person name="Kirsebom L.A."/>
        </authorList>
    </citation>
    <scope>NUCLEOTIDE SEQUENCE</scope>
    <source>
        <strain evidence="5">DSM 44615</strain>
    </source>
</reference>
<dbReference type="InterPro" id="IPR050109">
    <property type="entry name" value="HTH-type_TetR-like_transc_reg"/>
</dbReference>
<dbReference type="Gene3D" id="1.10.357.10">
    <property type="entry name" value="Tetracycline Repressor, domain 2"/>
    <property type="match status" value="1"/>
</dbReference>
<feature type="domain" description="HTH tetR-type" evidence="4">
    <location>
        <begin position="19"/>
        <end position="79"/>
    </location>
</feature>
<dbReference type="InterPro" id="IPR009057">
    <property type="entry name" value="Homeodomain-like_sf"/>
</dbReference>
<protein>
    <submittedName>
        <fullName evidence="5">TetR/AcrR family transcriptional regulator</fullName>
    </submittedName>
</protein>
<organism evidence="5 6">
    <name type="scientific">[Mycobacterium] manitobense</name>
    <dbReference type="NCBI Taxonomy" id="190147"/>
    <lineage>
        <taxon>Bacteria</taxon>
        <taxon>Bacillati</taxon>
        <taxon>Actinomycetota</taxon>
        <taxon>Actinomycetes</taxon>
        <taxon>Mycobacteriales</taxon>
        <taxon>Mycobacteriaceae</taxon>
        <taxon>Mycolicibacterium</taxon>
    </lineage>
</organism>
<accession>A0A9X2YPZ6</accession>
<dbReference type="GO" id="GO:0000976">
    <property type="term" value="F:transcription cis-regulatory region binding"/>
    <property type="evidence" value="ECO:0007669"/>
    <property type="project" value="TreeGrafter"/>
</dbReference>
<evidence type="ECO:0000313" key="6">
    <source>
        <dbReference type="Proteomes" id="UP001140293"/>
    </source>
</evidence>
<feature type="region of interest" description="Disordered" evidence="3">
    <location>
        <begin position="1"/>
        <end position="20"/>
    </location>
</feature>
<dbReference type="Pfam" id="PF00440">
    <property type="entry name" value="TetR_N"/>
    <property type="match status" value="1"/>
</dbReference>
<keyword evidence="6" id="KW-1185">Reference proteome</keyword>
<comment type="caution">
    <text evidence="5">The sequence shown here is derived from an EMBL/GenBank/DDBJ whole genome shotgun (WGS) entry which is preliminary data.</text>
</comment>
<proteinExistence type="predicted"/>
<dbReference type="PROSITE" id="PS50977">
    <property type="entry name" value="HTH_TETR_2"/>
    <property type="match status" value="1"/>
</dbReference>
<evidence type="ECO:0000313" key="5">
    <source>
        <dbReference type="EMBL" id="MCV7171281.1"/>
    </source>
</evidence>